<dbReference type="BioCyc" id="CSTA292563:G1353-450-MONOMER"/>
<keyword evidence="9" id="KW-1185">Reference proteome</keyword>
<evidence type="ECO:0000256" key="3">
    <source>
        <dbReference type="ARBA" id="ARBA00022691"/>
    </source>
</evidence>
<evidence type="ECO:0000256" key="7">
    <source>
        <dbReference type="RuleBase" id="RU000417"/>
    </source>
</evidence>
<name>K9YHI2_CYASC</name>
<dbReference type="PROSITE" id="PS00094">
    <property type="entry name" value="C5_MTASE_1"/>
    <property type="match status" value="1"/>
</dbReference>
<organism evidence="8 9">
    <name type="scientific">Cyanobacterium stanieri (strain ATCC 29140 / PCC 7202)</name>
    <dbReference type="NCBI Taxonomy" id="292563"/>
    <lineage>
        <taxon>Bacteria</taxon>
        <taxon>Bacillati</taxon>
        <taxon>Cyanobacteriota</taxon>
        <taxon>Cyanophyceae</taxon>
        <taxon>Oscillatoriophycideae</taxon>
        <taxon>Chroococcales</taxon>
        <taxon>Geminocystaceae</taxon>
        <taxon>Cyanobacterium</taxon>
    </lineage>
</organism>
<dbReference type="EC" id="2.1.1.37" evidence="7"/>
<dbReference type="REBASE" id="58296">
    <property type="entry name" value="M.Cst7202ORF446P"/>
</dbReference>
<accession>K9YHI2</accession>
<feature type="active site" evidence="5">
    <location>
        <position position="82"/>
    </location>
</feature>
<dbReference type="NCBIfam" id="TIGR00675">
    <property type="entry name" value="dcm"/>
    <property type="match status" value="1"/>
</dbReference>
<dbReference type="Proteomes" id="UP000010483">
    <property type="component" value="Chromosome"/>
</dbReference>
<evidence type="ECO:0000256" key="5">
    <source>
        <dbReference type="PROSITE-ProRule" id="PRU01016"/>
    </source>
</evidence>
<dbReference type="AlphaFoldDB" id="K9YHI2"/>
<dbReference type="InterPro" id="IPR001525">
    <property type="entry name" value="C5_MeTfrase"/>
</dbReference>
<dbReference type="Gene3D" id="3.90.120.10">
    <property type="entry name" value="DNA Methylase, subunit A, domain 2"/>
    <property type="match status" value="1"/>
</dbReference>
<evidence type="ECO:0000313" key="8">
    <source>
        <dbReference type="EMBL" id="AFZ46426.1"/>
    </source>
</evidence>
<dbReference type="PANTHER" id="PTHR46098">
    <property type="entry name" value="TRNA (CYTOSINE(38)-C(5))-METHYLTRANSFERASE"/>
    <property type="match status" value="1"/>
</dbReference>
<protein>
    <recommendedName>
        <fullName evidence="7">Cytosine-specific methyltransferase</fullName>
        <ecNumber evidence="7">2.1.1.37</ecNumber>
    </recommendedName>
</protein>
<dbReference type="SUPFAM" id="SSF53335">
    <property type="entry name" value="S-adenosyl-L-methionine-dependent methyltransferases"/>
    <property type="match status" value="1"/>
</dbReference>
<dbReference type="InterPro" id="IPR019062">
    <property type="entry name" value="Restrct_endonuc_II_HpaII"/>
</dbReference>
<proteinExistence type="inferred from homology"/>
<dbReference type="PATRIC" id="fig|292563.3.peg.463"/>
<sequence length="652" mass="75114">MEKFKFIDLFAGIGGFHLAFHSLGGECVFASEIDIHARKTYKHNFYPINPELFDKGMFNDDIRKISPDEIPDFDILCAGFPCQPFSQAGYKRGFNDNHKSERGNLFFNIVDILEIKQPKAFFLENVRGLISHDKGNTFKIIRDILEQELNYSFYYQIVKASDYGLPQLRPRTFIIGFRDEGFFKSFNFPSVKPLKFNMSDVWGGKCSREIGFTLRVGGRGSNINDRRNWDSYLVDGEVRQLMPEQGKKMQGFPEHFEFPVSKKEAMKQLGNSVAVDAVRECGKSLLEHLETIDLQNMGIKKTKNKGEWTERYSFFKIINDQRINLADKTLQKNNSYFNVTKISTLNLDENIILVDKDSIIVENKITKSKKEINISELINQNVLDNLVNQIKDNKGTFEINEMIAIQNKLGISIIKGGQSNQKSDVILDINKDHFFKVNEGFGIKSYLGNKPTLLNASGNTNFIFRVNNLSSYSLDEINNIKKLKDRINKIINLGGIFSFYKIEKETMAYNLRIIDSMMPNLLAEMLLEFFVHRNNLISENLLTIYQKQLAQTMIDDLPSLTIKLKRFLVGVLLGFFAETKWDGKYSSNGTIVVKENGEQLAFHIIDIVSLEDYLFENIVFDTPSTTRHRYGKLILENDGCLYFKLNLQLRFR</sequence>
<dbReference type="GO" id="GO:0032259">
    <property type="term" value="P:methylation"/>
    <property type="evidence" value="ECO:0007669"/>
    <property type="project" value="UniProtKB-KW"/>
</dbReference>
<dbReference type="EMBL" id="CP003940">
    <property type="protein sequence ID" value="AFZ46426.1"/>
    <property type="molecule type" value="Genomic_DNA"/>
</dbReference>
<dbReference type="InterPro" id="IPR029063">
    <property type="entry name" value="SAM-dependent_MTases_sf"/>
</dbReference>
<gene>
    <name evidence="8" type="ordered locus">Cyast_0446</name>
</gene>
<keyword evidence="4" id="KW-0680">Restriction system</keyword>
<dbReference type="PANTHER" id="PTHR46098:SF1">
    <property type="entry name" value="TRNA (CYTOSINE(38)-C(5))-METHYLTRANSFERASE"/>
    <property type="match status" value="1"/>
</dbReference>
<dbReference type="Pfam" id="PF00145">
    <property type="entry name" value="DNA_methylase"/>
    <property type="match status" value="2"/>
</dbReference>
<comment type="catalytic activity">
    <reaction evidence="7">
        <text>a 2'-deoxycytidine in DNA + S-adenosyl-L-methionine = a 5-methyl-2'-deoxycytidine in DNA + S-adenosyl-L-homocysteine + H(+)</text>
        <dbReference type="Rhea" id="RHEA:13681"/>
        <dbReference type="Rhea" id="RHEA-COMP:11369"/>
        <dbReference type="Rhea" id="RHEA-COMP:11370"/>
        <dbReference type="ChEBI" id="CHEBI:15378"/>
        <dbReference type="ChEBI" id="CHEBI:57856"/>
        <dbReference type="ChEBI" id="CHEBI:59789"/>
        <dbReference type="ChEBI" id="CHEBI:85452"/>
        <dbReference type="ChEBI" id="CHEBI:85454"/>
        <dbReference type="EC" id="2.1.1.37"/>
    </reaction>
</comment>
<keyword evidence="2 5" id="KW-0808">Transferase</keyword>
<evidence type="ECO:0000256" key="6">
    <source>
        <dbReference type="RuleBase" id="RU000416"/>
    </source>
</evidence>
<dbReference type="InterPro" id="IPR050750">
    <property type="entry name" value="C5-MTase"/>
</dbReference>
<evidence type="ECO:0000256" key="4">
    <source>
        <dbReference type="ARBA" id="ARBA00022747"/>
    </source>
</evidence>
<dbReference type="CDD" id="cd00315">
    <property type="entry name" value="Cyt_C5_DNA_methylase"/>
    <property type="match status" value="1"/>
</dbReference>
<dbReference type="Gene3D" id="3.40.50.150">
    <property type="entry name" value="Vaccinia Virus protein VP39"/>
    <property type="match status" value="1"/>
</dbReference>
<dbReference type="InterPro" id="IPR018117">
    <property type="entry name" value="C5_DNA_meth_AS"/>
</dbReference>
<dbReference type="HOGENOM" id="CLU_419111_0_0_3"/>
<keyword evidence="1 5" id="KW-0489">Methyltransferase</keyword>
<reference evidence="9" key="1">
    <citation type="journal article" date="2013" name="Proc. Natl. Acad. Sci. U.S.A.">
        <title>Improving the coverage of the cyanobacterial phylum using diversity-driven genome sequencing.</title>
        <authorList>
            <person name="Shih P.M."/>
            <person name="Wu D."/>
            <person name="Latifi A."/>
            <person name="Axen S.D."/>
            <person name="Fewer D.P."/>
            <person name="Talla E."/>
            <person name="Calteau A."/>
            <person name="Cai F."/>
            <person name="Tandeau de Marsac N."/>
            <person name="Rippka R."/>
            <person name="Herdman M."/>
            <person name="Sivonen K."/>
            <person name="Coursin T."/>
            <person name="Laurent T."/>
            <person name="Goodwin L."/>
            <person name="Nolan M."/>
            <person name="Davenport K.W."/>
            <person name="Han C.S."/>
            <person name="Rubin E.M."/>
            <person name="Eisen J.A."/>
            <person name="Woyke T."/>
            <person name="Gugger M."/>
            <person name="Kerfeld C.A."/>
        </authorList>
    </citation>
    <scope>NUCLEOTIDE SEQUENCE [LARGE SCALE GENOMIC DNA]</scope>
    <source>
        <strain evidence="9">ATCC 29140 / PCC 7202</strain>
    </source>
</reference>
<evidence type="ECO:0000256" key="2">
    <source>
        <dbReference type="ARBA" id="ARBA00022679"/>
    </source>
</evidence>
<dbReference type="PRINTS" id="PR00105">
    <property type="entry name" value="C5METTRFRASE"/>
</dbReference>
<dbReference type="STRING" id="292563.Cyast_0446"/>
<dbReference type="GO" id="GO:0009307">
    <property type="term" value="P:DNA restriction-modification system"/>
    <property type="evidence" value="ECO:0007669"/>
    <property type="project" value="UniProtKB-KW"/>
</dbReference>
<dbReference type="PROSITE" id="PS51679">
    <property type="entry name" value="SAM_MT_C5"/>
    <property type="match status" value="1"/>
</dbReference>
<keyword evidence="3 5" id="KW-0949">S-adenosyl-L-methionine</keyword>
<dbReference type="KEGG" id="csn:Cyast_0446"/>
<dbReference type="Pfam" id="PF09561">
    <property type="entry name" value="RE_HpaII"/>
    <property type="match status" value="1"/>
</dbReference>
<dbReference type="eggNOG" id="COG0270">
    <property type="taxonomic scope" value="Bacteria"/>
</dbReference>
<evidence type="ECO:0000313" key="9">
    <source>
        <dbReference type="Proteomes" id="UP000010483"/>
    </source>
</evidence>
<evidence type="ECO:0000256" key="1">
    <source>
        <dbReference type="ARBA" id="ARBA00022603"/>
    </source>
</evidence>
<dbReference type="GO" id="GO:0003886">
    <property type="term" value="F:DNA (cytosine-5-)-methyltransferase activity"/>
    <property type="evidence" value="ECO:0007669"/>
    <property type="project" value="UniProtKB-EC"/>
</dbReference>
<comment type="similarity">
    <text evidence="5 6">Belongs to the class I-like SAM-binding methyltransferase superfamily. C5-methyltransferase family.</text>
</comment>